<organism evidence="1 2">
    <name type="scientific">Romanomermis culicivorax</name>
    <name type="common">Nematode worm</name>
    <dbReference type="NCBI Taxonomy" id="13658"/>
    <lineage>
        <taxon>Eukaryota</taxon>
        <taxon>Metazoa</taxon>
        <taxon>Ecdysozoa</taxon>
        <taxon>Nematoda</taxon>
        <taxon>Enoplea</taxon>
        <taxon>Dorylaimia</taxon>
        <taxon>Mermithida</taxon>
        <taxon>Mermithoidea</taxon>
        <taxon>Mermithidae</taxon>
        <taxon>Romanomermis</taxon>
    </lineage>
</organism>
<dbReference type="WBParaSite" id="nRc.2.0.1.t16359-RA">
    <property type="protein sequence ID" value="nRc.2.0.1.t16359-RA"/>
    <property type="gene ID" value="nRc.2.0.1.g16359"/>
</dbReference>
<dbReference type="AlphaFoldDB" id="A0A915ISL3"/>
<proteinExistence type="predicted"/>
<evidence type="ECO:0000313" key="1">
    <source>
        <dbReference type="Proteomes" id="UP000887565"/>
    </source>
</evidence>
<dbReference type="Proteomes" id="UP000887565">
    <property type="component" value="Unplaced"/>
</dbReference>
<keyword evidence="1" id="KW-1185">Reference proteome</keyword>
<name>A0A915ISL3_ROMCU</name>
<reference evidence="2" key="1">
    <citation type="submission" date="2022-11" db="UniProtKB">
        <authorList>
            <consortium name="WormBaseParasite"/>
        </authorList>
    </citation>
    <scope>IDENTIFICATION</scope>
</reference>
<evidence type="ECO:0000313" key="2">
    <source>
        <dbReference type="WBParaSite" id="nRc.2.0.1.t16359-RA"/>
    </source>
</evidence>
<sequence length="132" mass="15231">MTTSLLDFKAERHHLKLKQKLIDHIDWELCSRQEHADRCAKRYTNFPTSTSNLALAAPINEMNPGFLVPQALDRNVRKKDLLLAILNEKKPVSFHEVIYVRRYEALKRLGITSSLFQEIALESLPISEFVKG</sequence>
<accession>A0A915ISL3</accession>
<protein>
    <submittedName>
        <fullName evidence="2">Uncharacterized protein</fullName>
    </submittedName>
</protein>